<evidence type="ECO:0000256" key="5">
    <source>
        <dbReference type="ARBA" id="ARBA00023004"/>
    </source>
</evidence>
<dbReference type="eggNOG" id="COG1773">
    <property type="taxonomic scope" value="Bacteria"/>
</dbReference>
<accession>K9W1Z9</accession>
<protein>
    <recommendedName>
        <fullName evidence="6">Rubredoxin</fullName>
    </recommendedName>
</protein>
<organism evidence="9 10">
    <name type="scientific">Crinalium epipsammum PCC 9333</name>
    <dbReference type="NCBI Taxonomy" id="1173022"/>
    <lineage>
        <taxon>Bacteria</taxon>
        <taxon>Bacillati</taxon>
        <taxon>Cyanobacteriota</taxon>
        <taxon>Cyanophyceae</taxon>
        <taxon>Gomontiellales</taxon>
        <taxon>Gomontiellaceae</taxon>
        <taxon>Crinalium</taxon>
    </lineage>
</organism>
<dbReference type="NCBIfam" id="NF045768">
    <property type="entry name" value="RubredRD"/>
    <property type="match status" value="1"/>
</dbReference>
<dbReference type="RefSeq" id="WP_015204342.1">
    <property type="nucleotide sequence ID" value="NC_019753.1"/>
</dbReference>
<keyword evidence="2 6" id="KW-0813">Transport</keyword>
<dbReference type="PANTHER" id="PTHR47627:SF1">
    <property type="entry name" value="RUBREDOXIN-1-RELATED"/>
    <property type="match status" value="1"/>
</dbReference>
<gene>
    <name evidence="9" type="ORF">Cri9333_3408</name>
</gene>
<dbReference type="CDD" id="cd00730">
    <property type="entry name" value="rubredoxin"/>
    <property type="match status" value="1"/>
</dbReference>
<dbReference type="FunFam" id="2.20.28.10:FF:000001">
    <property type="entry name" value="Rubredoxin"/>
    <property type="match status" value="1"/>
</dbReference>
<dbReference type="HOGENOM" id="CLU_128747_3_3_3"/>
<dbReference type="PANTHER" id="PTHR47627">
    <property type="entry name" value="RUBREDOXIN"/>
    <property type="match status" value="1"/>
</dbReference>
<dbReference type="Pfam" id="PF00301">
    <property type="entry name" value="Rubredoxin"/>
    <property type="match status" value="1"/>
</dbReference>
<sequence length="53" mass="5922">MATYICTICGYVYDPEQGDPDSGIEPGTAFEDIPEDWVCPVCKATKEDFEIEE</sequence>
<dbReference type="InterPro" id="IPR024922">
    <property type="entry name" value="Rubredoxin"/>
</dbReference>
<evidence type="ECO:0000256" key="1">
    <source>
        <dbReference type="ARBA" id="ARBA00005337"/>
    </source>
</evidence>
<evidence type="ECO:0000256" key="6">
    <source>
        <dbReference type="PIRNR" id="PIRNR000071"/>
    </source>
</evidence>
<dbReference type="EMBL" id="CP003620">
    <property type="protein sequence ID" value="AFZ14236.1"/>
    <property type="molecule type" value="Genomic_DNA"/>
</dbReference>
<dbReference type="PATRIC" id="fig|1173022.3.peg.3682"/>
<feature type="binding site" evidence="7">
    <location>
        <position position="9"/>
    </location>
    <ligand>
        <name>Fe cation</name>
        <dbReference type="ChEBI" id="CHEBI:24875"/>
    </ligand>
</feature>
<dbReference type="GO" id="GO:0043448">
    <property type="term" value="P:alkane catabolic process"/>
    <property type="evidence" value="ECO:0007669"/>
    <property type="project" value="TreeGrafter"/>
</dbReference>
<keyword evidence="10" id="KW-1185">Reference proteome</keyword>
<dbReference type="PRINTS" id="PR00163">
    <property type="entry name" value="RUBREDOXIN"/>
</dbReference>
<feature type="binding site" evidence="7">
    <location>
        <position position="39"/>
    </location>
    <ligand>
        <name>Fe cation</name>
        <dbReference type="ChEBI" id="CHEBI:24875"/>
    </ligand>
</feature>
<dbReference type="STRING" id="1173022.Cri9333_3408"/>
<dbReference type="InterPro" id="IPR024935">
    <property type="entry name" value="Rubredoxin_dom"/>
</dbReference>
<dbReference type="AlphaFoldDB" id="K9W1Z9"/>
<keyword evidence="5 6" id="KW-0408">Iron</keyword>
<evidence type="ECO:0000259" key="8">
    <source>
        <dbReference type="PROSITE" id="PS50903"/>
    </source>
</evidence>
<feature type="domain" description="Rubredoxin-like" evidence="8">
    <location>
        <begin position="1"/>
        <end position="52"/>
    </location>
</feature>
<feature type="binding site" evidence="7">
    <location>
        <position position="6"/>
    </location>
    <ligand>
        <name>Fe cation</name>
        <dbReference type="ChEBI" id="CHEBI:24875"/>
    </ligand>
</feature>
<dbReference type="GO" id="GO:0009055">
    <property type="term" value="F:electron transfer activity"/>
    <property type="evidence" value="ECO:0007669"/>
    <property type="project" value="InterPro"/>
</dbReference>
<dbReference type="GO" id="GO:0005506">
    <property type="term" value="F:iron ion binding"/>
    <property type="evidence" value="ECO:0007669"/>
    <property type="project" value="InterPro"/>
</dbReference>
<dbReference type="KEGG" id="cep:Cri9333_3408"/>
<proteinExistence type="inferred from homology"/>
<dbReference type="SUPFAM" id="SSF57802">
    <property type="entry name" value="Rubredoxin-like"/>
    <property type="match status" value="1"/>
</dbReference>
<feature type="binding site" evidence="7">
    <location>
        <position position="42"/>
    </location>
    <ligand>
        <name>Fe cation</name>
        <dbReference type="ChEBI" id="CHEBI:24875"/>
    </ligand>
</feature>
<dbReference type="Gene3D" id="2.20.28.10">
    <property type="match status" value="1"/>
</dbReference>
<comment type="cofactor">
    <cofactor evidence="6 7">
        <name>Fe(3+)</name>
        <dbReference type="ChEBI" id="CHEBI:29034"/>
    </cofactor>
    <text evidence="6 7">Binds 1 Fe(3+) ion per subunit.</text>
</comment>
<dbReference type="PIRSF" id="PIRSF000071">
    <property type="entry name" value="Rubredoxin"/>
    <property type="match status" value="1"/>
</dbReference>
<evidence type="ECO:0000256" key="4">
    <source>
        <dbReference type="ARBA" id="ARBA00022982"/>
    </source>
</evidence>
<dbReference type="InterPro" id="IPR050526">
    <property type="entry name" value="Rubredoxin_ET"/>
</dbReference>
<evidence type="ECO:0000256" key="3">
    <source>
        <dbReference type="ARBA" id="ARBA00022723"/>
    </source>
</evidence>
<reference evidence="9 10" key="1">
    <citation type="submission" date="2012-06" db="EMBL/GenBank/DDBJ databases">
        <title>Finished chromosome of genome of Crinalium epipsammum PCC 9333.</title>
        <authorList>
            <consortium name="US DOE Joint Genome Institute"/>
            <person name="Gugger M."/>
            <person name="Coursin T."/>
            <person name="Rippka R."/>
            <person name="Tandeau De Marsac N."/>
            <person name="Huntemann M."/>
            <person name="Wei C.-L."/>
            <person name="Han J."/>
            <person name="Detter J.C."/>
            <person name="Han C."/>
            <person name="Tapia R."/>
            <person name="Davenport K."/>
            <person name="Daligault H."/>
            <person name="Erkkila T."/>
            <person name="Gu W."/>
            <person name="Munk A.C.C."/>
            <person name="Teshima H."/>
            <person name="Xu Y."/>
            <person name="Chain P."/>
            <person name="Chen A."/>
            <person name="Krypides N."/>
            <person name="Mavromatis K."/>
            <person name="Markowitz V."/>
            <person name="Szeto E."/>
            <person name="Ivanova N."/>
            <person name="Mikhailova N."/>
            <person name="Ovchinnikova G."/>
            <person name="Pagani I."/>
            <person name="Pati A."/>
            <person name="Goodwin L."/>
            <person name="Peters L."/>
            <person name="Pitluck S."/>
            <person name="Woyke T."/>
            <person name="Kerfeld C."/>
        </authorList>
    </citation>
    <scope>NUCLEOTIDE SEQUENCE [LARGE SCALE GENOMIC DNA]</scope>
    <source>
        <strain evidence="9 10">PCC 9333</strain>
    </source>
</reference>
<evidence type="ECO:0000256" key="2">
    <source>
        <dbReference type="ARBA" id="ARBA00022448"/>
    </source>
</evidence>
<evidence type="ECO:0000313" key="10">
    <source>
        <dbReference type="Proteomes" id="UP000010472"/>
    </source>
</evidence>
<dbReference type="PROSITE" id="PS50903">
    <property type="entry name" value="RUBREDOXIN_LIKE"/>
    <property type="match status" value="1"/>
</dbReference>
<dbReference type="OrthoDB" id="9802447at2"/>
<keyword evidence="4 6" id="KW-0249">Electron transport</keyword>
<evidence type="ECO:0000256" key="7">
    <source>
        <dbReference type="PIRSR" id="PIRSR000071-1"/>
    </source>
</evidence>
<dbReference type="Proteomes" id="UP000010472">
    <property type="component" value="Chromosome"/>
</dbReference>
<comment type="similarity">
    <text evidence="1 6">Belongs to the rubredoxin family.</text>
</comment>
<keyword evidence="3 6" id="KW-0479">Metal-binding</keyword>
<dbReference type="InterPro" id="IPR024934">
    <property type="entry name" value="Rubredoxin-like_dom"/>
</dbReference>
<evidence type="ECO:0000313" key="9">
    <source>
        <dbReference type="EMBL" id="AFZ14236.1"/>
    </source>
</evidence>
<name>K9W1Z9_9CYAN</name>